<dbReference type="PANTHER" id="PTHR46871:SF1">
    <property type="entry name" value="BROMO-ADJACENT HOMOLOGY (BAH) DOMAIN-CONTAINING PROTEIN"/>
    <property type="match status" value="1"/>
</dbReference>
<sequence>MTFSFSPVKSQSLMKRRRVYISDDEEQETPKNRLQQQALKKQRDEEMADLDDEAKPSGSLIKVDFKGKKKHYPSFEYGGNSYELDDTVLFYPGEEQKPYVGIIKEITEDFHGKVMVTGQWFYRPEEAVRKGGGNWEARDTRELFYSCHRDEVPAESVMHKCVIHFIPLDKQLPERLEHPGFIVQKVYDYVQKSMWNLTEKDCNDALQYEIDVLVKKTQERIGKLPDIELKNSSAKKNDYLTTKRSLARGRMHQIDVSRLGPTTQFDRLEKVYSSCRGDVSMYHVILSKSKVLTGNAHRDKWLEKLLQGIQLAWSSTKGAVQMDDRHRSHIVSSITRVTGKISARRTGPCGSASDVGAKIDAVIPLITELEKVVYEALGMEFQKYNQKMRQLDYNLKTNPLLSRRLLNKELEPIALLTMTPEELKEGLTADERIATETEKPVQMQMTDARCSRCMQKQVHINGIICAGAAGDRYELECGGCGNSWYASRDEMSSLTIDALNVNGNLDTPWATA</sequence>
<dbReference type="OrthoDB" id="1922186at2759"/>
<dbReference type="SMART" id="SM00510">
    <property type="entry name" value="TFS2M"/>
    <property type="match status" value="1"/>
</dbReference>
<dbReference type="InterPro" id="IPR001025">
    <property type="entry name" value="BAH_dom"/>
</dbReference>
<dbReference type="Gene3D" id="1.10.472.30">
    <property type="entry name" value="Transcription elongation factor S-II, central domain"/>
    <property type="match status" value="1"/>
</dbReference>
<feature type="region of interest" description="Disordered" evidence="1">
    <location>
        <begin position="1"/>
        <end position="54"/>
    </location>
</feature>
<dbReference type="GO" id="GO:0006351">
    <property type="term" value="P:DNA-templated transcription"/>
    <property type="evidence" value="ECO:0007669"/>
    <property type="project" value="InterPro"/>
</dbReference>
<dbReference type="Gene3D" id="2.30.30.490">
    <property type="match status" value="1"/>
</dbReference>
<dbReference type="InterPro" id="IPR003618">
    <property type="entry name" value="TFIIS_cen_dom"/>
</dbReference>
<gene>
    <name evidence="4" type="ORF">A4U43_C04F14010</name>
</gene>
<dbReference type="InterPro" id="IPR036575">
    <property type="entry name" value="TFIIS_cen_dom_sf"/>
</dbReference>
<dbReference type="AlphaFoldDB" id="A0A5P1F1C7"/>
<evidence type="ECO:0000313" key="4">
    <source>
        <dbReference type="EMBL" id="ONK71944.1"/>
    </source>
</evidence>
<dbReference type="PROSITE" id="PS51321">
    <property type="entry name" value="TFIIS_CENTRAL"/>
    <property type="match status" value="1"/>
</dbReference>
<accession>A0A5P1F1C7</accession>
<name>A0A5P1F1C7_ASPOF</name>
<organism evidence="4 5">
    <name type="scientific">Asparagus officinalis</name>
    <name type="common">Garden asparagus</name>
    <dbReference type="NCBI Taxonomy" id="4686"/>
    <lineage>
        <taxon>Eukaryota</taxon>
        <taxon>Viridiplantae</taxon>
        <taxon>Streptophyta</taxon>
        <taxon>Embryophyta</taxon>
        <taxon>Tracheophyta</taxon>
        <taxon>Spermatophyta</taxon>
        <taxon>Magnoliopsida</taxon>
        <taxon>Liliopsida</taxon>
        <taxon>Asparagales</taxon>
        <taxon>Asparagaceae</taxon>
        <taxon>Asparagoideae</taxon>
        <taxon>Asparagus</taxon>
    </lineage>
</organism>
<dbReference type="SMART" id="SM00439">
    <property type="entry name" value="BAH"/>
    <property type="match status" value="1"/>
</dbReference>
<evidence type="ECO:0008006" key="6">
    <source>
        <dbReference type="Google" id="ProtNLM"/>
    </source>
</evidence>
<dbReference type="PANTHER" id="PTHR46871">
    <property type="entry name" value="BROMO-ADJACENT HOMOLOGY (BAH) DOMAIN-CONTAINING PROTEIN"/>
    <property type="match status" value="1"/>
</dbReference>
<evidence type="ECO:0000256" key="1">
    <source>
        <dbReference type="SAM" id="MobiDB-lite"/>
    </source>
</evidence>
<dbReference type="EMBL" id="CM007384">
    <property type="protein sequence ID" value="ONK71944.1"/>
    <property type="molecule type" value="Genomic_DNA"/>
</dbReference>
<feature type="compositionally biased region" description="Polar residues" evidence="1">
    <location>
        <begin position="1"/>
        <end position="13"/>
    </location>
</feature>
<keyword evidence="5" id="KW-1185">Reference proteome</keyword>
<protein>
    <recommendedName>
        <fullName evidence="6">BAH domain-containing protein</fullName>
    </recommendedName>
</protein>
<dbReference type="Pfam" id="PF07500">
    <property type="entry name" value="TFIIS_M"/>
    <property type="match status" value="1"/>
</dbReference>
<dbReference type="InterPro" id="IPR043151">
    <property type="entry name" value="BAH_sf"/>
</dbReference>
<feature type="domain" description="TFIIS central" evidence="3">
    <location>
        <begin position="297"/>
        <end position="451"/>
    </location>
</feature>
<feature type="domain" description="BAH" evidence="2">
    <location>
        <begin position="80"/>
        <end position="198"/>
    </location>
</feature>
<reference evidence="5" key="1">
    <citation type="journal article" date="2017" name="Nat. Commun.">
        <title>The asparagus genome sheds light on the origin and evolution of a young Y chromosome.</title>
        <authorList>
            <person name="Harkess A."/>
            <person name="Zhou J."/>
            <person name="Xu C."/>
            <person name="Bowers J.E."/>
            <person name="Van der Hulst R."/>
            <person name="Ayyampalayam S."/>
            <person name="Mercati F."/>
            <person name="Riccardi P."/>
            <person name="McKain M.R."/>
            <person name="Kakrana A."/>
            <person name="Tang H."/>
            <person name="Ray J."/>
            <person name="Groenendijk J."/>
            <person name="Arikit S."/>
            <person name="Mathioni S.M."/>
            <person name="Nakano M."/>
            <person name="Shan H."/>
            <person name="Telgmann-Rauber A."/>
            <person name="Kanno A."/>
            <person name="Yue Z."/>
            <person name="Chen H."/>
            <person name="Li W."/>
            <person name="Chen Y."/>
            <person name="Xu X."/>
            <person name="Zhang Y."/>
            <person name="Luo S."/>
            <person name="Chen H."/>
            <person name="Gao J."/>
            <person name="Mao Z."/>
            <person name="Pires J.C."/>
            <person name="Luo M."/>
            <person name="Kudrna D."/>
            <person name="Wing R.A."/>
            <person name="Meyers B.C."/>
            <person name="Yi K."/>
            <person name="Kong H."/>
            <person name="Lavrijsen P."/>
            <person name="Sunseri F."/>
            <person name="Falavigna A."/>
            <person name="Ye Y."/>
            <person name="Leebens-Mack J.H."/>
            <person name="Chen G."/>
        </authorList>
    </citation>
    <scope>NUCLEOTIDE SEQUENCE [LARGE SCALE GENOMIC DNA]</scope>
    <source>
        <strain evidence="5">cv. DH0086</strain>
    </source>
</reference>
<evidence type="ECO:0000313" key="5">
    <source>
        <dbReference type="Proteomes" id="UP000243459"/>
    </source>
</evidence>
<dbReference type="Pfam" id="PF01426">
    <property type="entry name" value="BAH"/>
    <property type="match status" value="1"/>
</dbReference>
<dbReference type="Gramene" id="ONK71944">
    <property type="protein sequence ID" value="ONK71944"/>
    <property type="gene ID" value="A4U43_C04F14010"/>
</dbReference>
<evidence type="ECO:0000259" key="3">
    <source>
        <dbReference type="PROSITE" id="PS51321"/>
    </source>
</evidence>
<dbReference type="GO" id="GO:0003682">
    <property type="term" value="F:chromatin binding"/>
    <property type="evidence" value="ECO:0007669"/>
    <property type="project" value="InterPro"/>
</dbReference>
<dbReference type="Proteomes" id="UP000243459">
    <property type="component" value="Chromosome 4"/>
</dbReference>
<dbReference type="OMA" id="NGRRTHY"/>
<dbReference type="PROSITE" id="PS51038">
    <property type="entry name" value="BAH"/>
    <property type="match status" value="1"/>
</dbReference>
<evidence type="ECO:0000259" key="2">
    <source>
        <dbReference type="PROSITE" id="PS51038"/>
    </source>
</evidence>
<proteinExistence type="predicted"/>
<dbReference type="SUPFAM" id="SSF46942">
    <property type="entry name" value="Elongation factor TFIIS domain 2"/>
    <property type="match status" value="1"/>
</dbReference>